<protein>
    <recommendedName>
        <fullName evidence="4 6">dTDP-4-dehydrorhamnose reductase</fullName>
        <ecNumber evidence="3 6">1.1.1.133</ecNumber>
    </recommendedName>
</protein>
<dbReference type="InterPro" id="IPR005913">
    <property type="entry name" value="dTDP_dehydrorham_reduct"/>
</dbReference>
<evidence type="ECO:0000256" key="3">
    <source>
        <dbReference type="ARBA" id="ARBA00012929"/>
    </source>
</evidence>
<dbReference type="PANTHER" id="PTHR10491:SF4">
    <property type="entry name" value="METHIONINE ADENOSYLTRANSFERASE 2 SUBUNIT BETA"/>
    <property type="match status" value="1"/>
</dbReference>
<dbReference type="EMBL" id="VGLS01000287">
    <property type="protein sequence ID" value="MBM3224263.1"/>
    <property type="molecule type" value="Genomic_DNA"/>
</dbReference>
<keyword evidence="6" id="KW-0521">NADP</keyword>
<reference evidence="8" key="1">
    <citation type="submission" date="2019-03" db="EMBL/GenBank/DDBJ databases">
        <title>Lake Tanganyika Metagenome-Assembled Genomes (MAGs).</title>
        <authorList>
            <person name="Tran P."/>
        </authorList>
    </citation>
    <scope>NUCLEOTIDE SEQUENCE</scope>
    <source>
        <strain evidence="8">K_DeepCast_65m_m2_066</strain>
    </source>
</reference>
<evidence type="ECO:0000256" key="1">
    <source>
        <dbReference type="ARBA" id="ARBA00004781"/>
    </source>
</evidence>
<dbReference type="Proteomes" id="UP000712673">
    <property type="component" value="Unassembled WGS sequence"/>
</dbReference>
<evidence type="ECO:0000313" key="8">
    <source>
        <dbReference type="EMBL" id="MBM3224263.1"/>
    </source>
</evidence>
<comment type="similarity">
    <text evidence="2 6">Belongs to the dTDP-4-dehydrorhamnose reductase family.</text>
</comment>
<evidence type="ECO:0000256" key="4">
    <source>
        <dbReference type="ARBA" id="ARBA00017099"/>
    </source>
</evidence>
<dbReference type="InterPro" id="IPR029903">
    <property type="entry name" value="RmlD-like-bd"/>
</dbReference>
<evidence type="ECO:0000259" key="7">
    <source>
        <dbReference type="Pfam" id="PF04321"/>
    </source>
</evidence>
<organism evidence="8 9">
    <name type="scientific">Tectimicrobiota bacterium</name>
    <dbReference type="NCBI Taxonomy" id="2528274"/>
    <lineage>
        <taxon>Bacteria</taxon>
        <taxon>Pseudomonadati</taxon>
        <taxon>Nitrospinota/Tectimicrobiota group</taxon>
        <taxon>Candidatus Tectimicrobiota</taxon>
    </lineage>
</organism>
<accession>A0A938B3Z6</accession>
<dbReference type="Gene3D" id="3.40.50.720">
    <property type="entry name" value="NAD(P)-binding Rossmann-like Domain"/>
    <property type="match status" value="1"/>
</dbReference>
<dbReference type="EC" id="1.1.1.133" evidence="3 6"/>
<comment type="catalytic activity">
    <reaction evidence="5">
        <text>dTDP-beta-L-rhamnose + NADP(+) = dTDP-4-dehydro-beta-L-rhamnose + NADPH + H(+)</text>
        <dbReference type="Rhea" id="RHEA:21796"/>
        <dbReference type="ChEBI" id="CHEBI:15378"/>
        <dbReference type="ChEBI" id="CHEBI:57510"/>
        <dbReference type="ChEBI" id="CHEBI:57783"/>
        <dbReference type="ChEBI" id="CHEBI:58349"/>
        <dbReference type="ChEBI" id="CHEBI:62830"/>
        <dbReference type="EC" id="1.1.1.133"/>
    </reaction>
</comment>
<dbReference type="GO" id="GO:0008831">
    <property type="term" value="F:dTDP-4-dehydrorhamnose reductase activity"/>
    <property type="evidence" value="ECO:0007669"/>
    <property type="project" value="UniProtKB-EC"/>
</dbReference>
<comment type="function">
    <text evidence="6">Catalyzes the reduction of dTDP-6-deoxy-L-lyxo-4-hexulose to yield dTDP-L-rhamnose.</text>
</comment>
<sequence length="293" mass="32955">MKILVIGHRAMLAHELIPCLQQGHYEVVGCGRPAFDITQPASIQALLAGVRPDIVINTAAYTAVDRVESEPAAAFAVNRDGVALLAKACHTMHVPLVHLSTDYVFDGAQRRPYREDDPTAPLSIYGQSKWAGEEAIRTFQPQHMIVRTAWLYGAQGHNFVKTMLRLAHEQQVVRVVDDQYGCPTWTRALARALTVLCHALRDDRHLSPWGTYHYCGAGHTSWYGFACAIFEAMRVAYPQRHYHLEAIPTVAYPTPAQRPAYTVLDCQKFEATFGFAPRPWHESLRACLQEFSW</sequence>
<dbReference type="NCBIfam" id="TIGR01214">
    <property type="entry name" value="rmlD"/>
    <property type="match status" value="1"/>
</dbReference>
<dbReference type="Gene3D" id="3.90.25.10">
    <property type="entry name" value="UDP-galactose 4-epimerase, domain 1"/>
    <property type="match status" value="1"/>
</dbReference>
<dbReference type="InterPro" id="IPR036291">
    <property type="entry name" value="NAD(P)-bd_dom_sf"/>
</dbReference>
<comment type="caution">
    <text evidence="8">The sequence shown here is derived from an EMBL/GenBank/DDBJ whole genome shotgun (WGS) entry which is preliminary data.</text>
</comment>
<evidence type="ECO:0000313" key="9">
    <source>
        <dbReference type="Proteomes" id="UP000712673"/>
    </source>
</evidence>
<dbReference type="SUPFAM" id="SSF51735">
    <property type="entry name" value="NAD(P)-binding Rossmann-fold domains"/>
    <property type="match status" value="1"/>
</dbReference>
<dbReference type="PANTHER" id="PTHR10491">
    <property type="entry name" value="DTDP-4-DEHYDRORHAMNOSE REDUCTASE"/>
    <property type="match status" value="1"/>
</dbReference>
<dbReference type="CDD" id="cd05254">
    <property type="entry name" value="dTDP_HR_like_SDR_e"/>
    <property type="match status" value="1"/>
</dbReference>
<evidence type="ECO:0000256" key="2">
    <source>
        <dbReference type="ARBA" id="ARBA00010944"/>
    </source>
</evidence>
<gene>
    <name evidence="8" type="primary">rfbD</name>
    <name evidence="8" type="ORF">FJZ47_10720</name>
</gene>
<comment type="pathway">
    <text evidence="1 6">Carbohydrate biosynthesis; dTDP-L-rhamnose biosynthesis.</text>
</comment>
<evidence type="ECO:0000256" key="6">
    <source>
        <dbReference type="RuleBase" id="RU364082"/>
    </source>
</evidence>
<evidence type="ECO:0000256" key="5">
    <source>
        <dbReference type="ARBA" id="ARBA00048200"/>
    </source>
</evidence>
<dbReference type="Pfam" id="PF04321">
    <property type="entry name" value="RmlD_sub_bind"/>
    <property type="match status" value="1"/>
</dbReference>
<name>A0A938B3Z6_UNCTE</name>
<feature type="domain" description="RmlD-like substrate binding" evidence="7">
    <location>
        <begin position="1"/>
        <end position="291"/>
    </location>
</feature>
<dbReference type="AlphaFoldDB" id="A0A938B3Z6"/>
<proteinExistence type="inferred from homology"/>
<keyword evidence="6 8" id="KW-0560">Oxidoreductase</keyword>